<comment type="caution">
    <text evidence="1">The sequence shown here is derived from an EMBL/GenBank/DDBJ whole genome shotgun (WGS) entry which is preliminary data.</text>
</comment>
<gene>
    <name evidence="1" type="ORF">PY650_05785</name>
</gene>
<keyword evidence="2" id="KW-1185">Reference proteome</keyword>
<dbReference type="Gene3D" id="3.40.190.10">
    <property type="entry name" value="Periplasmic binding protein-like II"/>
    <property type="match status" value="1"/>
</dbReference>
<dbReference type="Proteomes" id="UP001172630">
    <property type="component" value="Unassembled WGS sequence"/>
</dbReference>
<name>A0ABT7K9A9_9HYPH</name>
<evidence type="ECO:0000313" key="1">
    <source>
        <dbReference type="EMBL" id="MDL2405172.1"/>
    </source>
</evidence>
<reference evidence="1" key="1">
    <citation type="submission" date="2023-06" db="EMBL/GenBank/DDBJ databases">
        <title>Phylogenetic Diversity of Rhizobium strains.</title>
        <authorList>
            <person name="Moura F.T."/>
            <person name="Helene L.C.F."/>
            <person name="Hungria M."/>
        </authorList>
    </citation>
    <scope>NUCLEOTIDE SEQUENCE</scope>
    <source>
        <strain evidence="1">CCGE524</strain>
    </source>
</reference>
<dbReference type="EMBL" id="JARFYN010000005">
    <property type="protein sequence ID" value="MDL2405172.1"/>
    <property type="molecule type" value="Genomic_DNA"/>
</dbReference>
<dbReference type="RefSeq" id="WP_285878082.1">
    <property type="nucleotide sequence ID" value="NZ_JARFYN010000005.1"/>
</dbReference>
<evidence type="ECO:0008006" key="3">
    <source>
        <dbReference type="Google" id="ProtNLM"/>
    </source>
</evidence>
<proteinExistence type="predicted"/>
<organism evidence="1 2">
    <name type="scientific">Rhizobium calliandrae</name>
    <dbReference type="NCBI Taxonomy" id="1312182"/>
    <lineage>
        <taxon>Bacteria</taxon>
        <taxon>Pseudomonadati</taxon>
        <taxon>Pseudomonadota</taxon>
        <taxon>Alphaproteobacteria</taxon>
        <taxon>Hyphomicrobiales</taxon>
        <taxon>Rhizobiaceae</taxon>
        <taxon>Rhizobium/Agrobacterium group</taxon>
        <taxon>Rhizobium</taxon>
    </lineage>
</organism>
<protein>
    <recommendedName>
        <fullName evidence="3">LysR substrate-binding domain-containing protein</fullName>
    </recommendedName>
</protein>
<evidence type="ECO:0000313" key="2">
    <source>
        <dbReference type="Proteomes" id="UP001172630"/>
    </source>
</evidence>
<accession>A0ABT7K9A9</accession>
<sequence length="106" mass="11941">MRHTVLDWQRWYEQVIGHVNSDGMADFDIAQAAENGPLFETFADMLAAWRDGLGFALVRSSLVAKDIAEGSWCAASWRFNPQPSAIICSIRQMPYKTLQRCCFVPG</sequence>